<evidence type="ECO:0000313" key="9">
    <source>
        <dbReference type="Proteomes" id="UP000663570"/>
    </source>
</evidence>
<dbReference type="InterPro" id="IPR037185">
    <property type="entry name" value="EmrE-like"/>
</dbReference>
<dbReference type="Proteomes" id="UP000663570">
    <property type="component" value="Chromosome"/>
</dbReference>
<evidence type="ECO:0000256" key="5">
    <source>
        <dbReference type="ARBA" id="ARBA00023136"/>
    </source>
</evidence>
<evidence type="ECO:0000313" key="8">
    <source>
        <dbReference type="EMBL" id="QSI77963.1"/>
    </source>
</evidence>
<dbReference type="InterPro" id="IPR051258">
    <property type="entry name" value="Diverse_Substrate_Transporter"/>
</dbReference>
<dbReference type="RefSeq" id="WP_206255226.1">
    <property type="nucleotide sequence ID" value="NZ_CP071060.1"/>
</dbReference>
<gene>
    <name evidence="8" type="ORF">JY500_04790</name>
</gene>
<dbReference type="PANTHER" id="PTHR42920">
    <property type="entry name" value="OS03G0707200 PROTEIN-RELATED"/>
    <property type="match status" value="1"/>
</dbReference>
<protein>
    <submittedName>
        <fullName evidence="8">DMT family transporter</fullName>
    </submittedName>
</protein>
<keyword evidence="5 6" id="KW-0472">Membrane</keyword>
<feature type="transmembrane region" description="Helical" evidence="6">
    <location>
        <begin position="260"/>
        <end position="279"/>
    </location>
</feature>
<name>A0ABX7M896_9RHOO</name>
<feature type="transmembrane region" description="Helical" evidence="6">
    <location>
        <begin position="51"/>
        <end position="70"/>
    </location>
</feature>
<feature type="transmembrane region" description="Helical" evidence="6">
    <location>
        <begin position="107"/>
        <end position="128"/>
    </location>
</feature>
<evidence type="ECO:0000256" key="4">
    <source>
        <dbReference type="ARBA" id="ARBA00022989"/>
    </source>
</evidence>
<evidence type="ECO:0000256" key="1">
    <source>
        <dbReference type="ARBA" id="ARBA00004651"/>
    </source>
</evidence>
<evidence type="ECO:0000256" key="3">
    <source>
        <dbReference type="ARBA" id="ARBA00022692"/>
    </source>
</evidence>
<dbReference type="InterPro" id="IPR000620">
    <property type="entry name" value="EamA_dom"/>
</dbReference>
<feature type="transmembrane region" description="Helical" evidence="6">
    <location>
        <begin position="285"/>
        <end position="301"/>
    </location>
</feature>
<proteinExistence type="predicted"/>
<feature type="transmembrane region" description="Helical" evidence="6">
    <location>
        <begin position="196"/>
        <end position="214"/>
    </location>
</feature>
<dbReference type="SUPFAM" id="SSF103481">
    <property type="entry name" value="Multidrug resistance efflux transporter EmrE"/>
    <property type="match status" value="2"/>
</dbReference>
<evidence type="ECO:0000256" key="2">
    <source>
        <dbReference type="ARBA" id="ARBA00022475"/>
    </source>
</evidence>
<organism evidence="8 9">
    <name type="scientific">Niveibacterium microcysteis</name>
    <dbReference type="NCBI Taxonomy" id="2811415"/>
    <lineage>
        <taxon>Bacteria</taxon>
        <taxon>Pseudomonadati</taxon>
        <taxon>Pseudomonadota</taxon>
        <taxon>Betaproteobacteria</taxon>
        <taxon>Rhodocyclales</taxon>
        <taxon>Rhodocyclaceae</taxon>
        <taxon>Niveibacterium</taxon>
    </lineage>
</organism>
<feature type="domain" description="EamA" evidence="7">
    <location>
        <begin position="20"/>
        <end position="152"/>
    </location>
</feature>
<evidence type="ECO:0000256" key="6">
    <source>
        <dbReference type="SAM" id="Phobius"/>
    </source>
</evidence>
<keyword evidence="4 6" id="KW-1133">Transmembrane helix</keyword>
<accession>A0ABX7M896</accession>
<sequence>MFATPVAASARVLAPLRPQLLLIFAALCWAGNFVLARGVSAQVPPISLAMGRWFVAAVLLAPLALPRLQAGLAPLLRMRGRLLGLAFLGIACSNTLVYVGLQTTPATHGVLLNALMPIMVALLAAAVWRKPLRPGAWLGMGVSVIGVLFIVTRGQPTQVFSMDSGAGDLWVVAGMACWAGYTLLLRNVAPQIDKLVLLWVSVVLGLLMLLPAWAGELWLQGLPHPSGRAFAGILYLGVFPSVLALFAYMRAVAEIGASRAAAFLHLIPAFGTLMAAAFLGEALALYHYVGLAAILGGLVWTQQASGRNSL</sequence>
<feature type="domain" description="EamA" evidence="7">
    <location>
        <begin position="166"/>
        <end position="300"/>
    </location>
</feature>
<dbReference type="Pfam" id="PF00892">
    <property type="entry name" value="EamA"/>
    <property type="match status" value="2"/>
</dbReference>
<feature type="transmembrane region" description="Helical" evidence="6">
    <location>
        <begin position="135"/>
        <end position="152"/>
    </location>
</feature>
<dbReference type="PANTHER" id="PTHR42920:SF11">
    <property type="entry name" value="INNER MEMBRANE PROTEIN YTFF"/>
    <property type="match status" value="1"/>
</dbReference>
<comment type="subcellular location">
    <subcellularLocation>
        <location evidence="1">Cell membrane</location>
        <topology evidence="1">Multi-pass membrane protein</topology>
    </subcellularLocation>
</comment>
<feature type="transmembrane region" description="Helical" evidence="6">
    <location>
        <begin position="164"/>
        <end position="184"/>
    </location>
</feature>
<keyword evidence="9" id="KW-1185">Reference proteome</keyword>
<feature type="transmembrane region" description="Helical" evidence="6">
    <location>
        <begin position="229"/>
        <end position="248"/>
    </location>
</feature>
<keyword evidence="3 6" id="KW-0812">Transmembrane</keyword>
<dbReference type="EMBL" id="CP071060">
    <property type="protein sequence ID" value="QSI77963.1"/>
    <property type="molecule type" value="Genomic_DNA"/>
</dbReference>
<keyword evidence="2" id="KW-1003">Cell membrane</keyword>
<reference evidence="8 9" key="1">
    <citation type="submission" date="2021-02" db="EMBL/GenBank/DDBJ databases">
        <title>Niveibacterium changnyeongensis HC41.</title>
        <authorList>
            <person name="Kang M."/>
        </authorList>
    </citation>
    <scope>NUCLEOTIDE SEQUENCE [LARGE SCALE GENOMIC DNA]</scope>
    <source>
        <strain evidence="8 9">HC41</strain>
    </source>
</reference>
<evidence type="ECO:0000259" key="7">
    <source>
        <dbReference type="Pfam" id="PF00892"/>
    </source>
</evidence>
<feature type="transmembrane region" description="Helical" evidence="6">
    <location>
        <begin position="82"/>
        <end position="101"/>
    </location>
</feature>